<dbReference type="AlphaFoldDB" id="A0A7U9JCK9"/>
<keyword evidence="2" id="KW-1185">Reference proteome</keyword>
<accession>A0A7U9JCK9</accession>
<reference evidence="1 2" key="1">
    <citation type="journal article" date="2014" name="Genome Announc.">
        <title>Draft Genome Sequence of Geobacillus thermopakistaniensis Strain MAS1.</title>
        <authorList>
            <person name="Siddiqui M.A."/>
            <person name="Rashid N."/>
            <person name="Ayyampalayam S."/>
            <person name="Whitman W.B."/>
        </authorList>
    </citation>
    <scope>NUCLEOTIDE SEQUENCE [LARGE SCALE GENOMIC DNA]</scope>
    <source>
        <strain evidence="1 2">MAS1</strain>
    </source>
</reference>
<dbReference type="Proteomes" id="UP000018339">
    <property type="component" value="Unassembled WGS sequence"/>
</dbReference>
<sequence>MSAILAIASAIDDGLSSQMTPYPSASINRFCAEQAVATIGRPLDR</sequence>
<name>A0A7U9JCK9_GEOTM</name>
<evidence type="ECO:0000313" key="1">
    <source>
        <dbReference type="EMBL" id="ESU73043.1"/>
    </source>
</evidence>
<organism evidence="1 2">
    <name type="scientific">Geobacillus thermopakistaniensis (strain MAS1)</name>
    <dbReference type="NCBI Taxonomy" id="1408282"/>
    <lineage>
        <taxon>Bacteria</taxon>
        <taxon>Bacillati</taxon>
        <taxon>Bacillota</taxon>
        <taxon>Bacilli</taxon>
        <taxon>Bacillales</taxon>
        <taxon>Anoxybacillaceae</taxon>
        <taxon>Geobacillus</taxon>
    </lineage>
</organism>
<protein>
    <submittedName>
        <fullName evidence="1">Uncharacterized protein</fullName>
    </submittedName>
</protein>
<proteinExistence type="predicted"/>
<dbReference type="EMBL" id="AYSF01000034">
    <property type="protein sequence ID" value="ESU73043.1"/>
    <property type="molecule type" value="Genomic_DNA"/>
</dbReference>
<evidence type="ECO:0000313" key="2">
    <source>
        <dbReference type="Proteomes" id="UP000018339"/>
    </source>
</evidence>
<comment type="caution">
    <text evidence="1">The sequence shown here is derived from an EMBL/GenBank/DDBJ whole genome shotgun (WGS) entry which is preliminary data.</text>
</comment>
<gene>
    <name evidence="1" type="ORF">T260_05005</name>
</gene>